<name>A0ACC0Y8J3_9ROSI</name>
<dbReference type="Proteomes" id="UP001163603">
    <property type="component" value="Chromosome 8"/>
</dbReference>
<dbReference type="EMBL" id="CM047743">
    <property type="protein sequence ID" value="KAJ0031607.1"/>
    <property type="molecule type" value="Genomic_DNA"/>
</dbReference>
<evidence type="ECO:0000313" key="2">
    <source>
        <dbReference type="Proteomes" id="UP001163603"/>
    </source>
</evidence>
<evidence type="ECO:0000313" key="1">
    <source>
        <dbReference type="EMBL" id="KAJ0031607.1"/>
    </source>
</evidence>
<comment type="caution">
    <text evidence="1">The sequence shown here is derived from an EMBL/GenBank/DDBJ whole genome shotgun (WGS) entry which is preliminary data.</text>
</comment>
<organism evidence="1 2">
    <name type="scientific">Pistacia integerrima</name>
    <dbReference type="NCBI Taxonomy" id="434235"/>
    <lineage>
        <taxon>Eukaryota</taxon>
        <taxon>Viridiplantae</taxon>
        <taxon>Streptophyta</taxon>
        <taxon>Embryophyta</taxon>
        <taxon>Tracheophyta</taxon>
        <taxon>Spermatophyta</taxon>
        <taxon>Magnoliopsida</taxon>
        <taxon>eudicotyledons</taxon>
        <taxon>Gunneridae</taxon>
        <taxon>Pentapetalae</taxon>
        <taxon>rosids</taxon>
        <taxon>malvids</taxon>
        <taxon>Sapindales</taxon>
        <taxon>Anacardiaceae</taxon>
        <taxon>Pistacia</taxon>
    </lineage>
</organism>
<sequence length="109" mass="11829">MVSCSNGLVALVNVATFLLSLPILCVGIILATRGGATECEKFLQTPMIVLGVFIMIISLIGLHGACHLVIRVALVLSRDDVLPDRSLVLLHHIYLRCHECSSRRSVGHQ</sequence>
<reference evidence="2" key="1">
    <citation type="journal article" date="2023" name="G3 (Bethesda)">
        <title>Genome assembly and association tests identify interacting loci associated with vigor, precocity, and sex in interspecific pistachio rootstocks.</title>
        <authorList>
            <person name="Palmer W."/>
            <person name="Jacygrad E."/>
            <person name="Sagayaradj S."/>
            <person name="Cavanaugh K."/>
            <person name="Han R."/>
            <person name="Bertier L."/>
            <person name="Beede B."/>
            <person name="Kafkas S."/>
            <person name="Golino D."/>
            <person name="Preece J."/>
            <person name="Michelmore R."/>
        </authorList>
    </citation>
    <scope>NUCLEOTIDE SEQUENCE [LARGE SCALE GENOMIC DNA]</scope>
</reference>
<keyword evidence="2" id="KW-1185">Reference proteome</keyword>
<protein>
    <submittedName>
        <fullName evidence="1">Uncharacterized protein</fullName>
    </submittedName>
</protein>
<proteinExistence type="predicted"/>
<accession>A0ACC0Y8J3</accession>
<gene>
    <name evidence="1" type="ORF">Pint_14287</name>
</gene>